<dbReference type="InterPro" id="IPR002481">
    <property type="entry name" value="FUR"/>
</dbReference>
<evidence type="ECO:0000256" key="2">
    <source>
        <dbReference type="ARBA" id="ARBA00022491"/>
    </source>
</evidence>
<dbReference type="GO" id="GO:0003700">
    <property type="term" value="F:DNA-binding transcription factor activity"/>
    <property type="evidence" value="ECO:0007669"/>
    <property type="project" value="InterPro"/>
</dbReference>
<feature type="binding site" evidence="7">
    <location>
        <position position="127"/>
    </location>
    <ligand>
        <name>Zn(2+)</name>
        <dbReference type="ChEBI" id="CHEBI:29105"/>
    </ligand>
</feature>
<keyword evidence="2" id="KW-0678">Repressor</keyword>
<dbReference type="InterPro" id="IPR043135">
    <property type="entry name" value="Fur_C"/>
</dbReference>
<feature type="binding site" evidence="7">
    <location>
        <position position="124"/>
    </location>
    <ligand>
        <name>Zn(2+)</name>
        <dbReference type="ChEBI" id="CHEBI:29105"/>
    </ligand>
</feature>
<dbReference type="Gene3D" id="3.30.1490.190">
    <property type="match status" value="1"/>
</dbReference>
<dbReference type="InterPro" id="IPR036388">
    <property type="entry name" value="WH-like_DNA-bd_sf"/>
</dbReference>
<dbReference type="Gene3D" id="1.10.10.10">
    <property type="entry name" value="Winged helix-like DNA-binding domain superfamily/Winged helix DNA-binding domain"/>
    <property type="match status" value="1"/>
</dbReference>
<dbReference type="Pfam" id="PF01475">
    <property type="entry name" value="FUR"/>
    <property type="match status" value="1"/>
</dbReference>
<keyword evidence="7" id="KW-0479">Metal-binding</keyword>
<dbReference type="InterPro" id="IPR036390">
    <property type="entry name" value="WH_DNA-bd_sf"/>
</dbReference>
<evidence type="ECO:0000256" key="1">
    <source>
        <dbReference type="ARBA" id="ARBA00007957"/>
    </source>
</evidence>
<evidence type="ECO:0000256" key="4">
    <source>
        <dbReference type="ARBA" id="ARBA00023015"/>
    </source>
</evidence>
<dbReference type="GO" id="GO:0008270">
    <property type="term" value="F:zinc ion binding"/>
    <property type="evidence" value="ECO:0007669"/>
    <property type="project" value="TreeGrafter"/>
</dbReference>
<proteinExistence type="inferred from homology"/>
<protein>
    <recommendedName>
        <fullName evidence="10">Transcriptional repressor</fullName>
    </recommendedName>
</protein>
<keyword evidence="6" id="KW-0804">Transcription</keyword>
<dbReference type="SUPFAM" id="SSF46785">
    <property type="entry name" value="Winged helix' DNA-binding domain"/>
    <property type="match status" value="1"/>
</dbReference>
<comment type="cofactor">
    <cofactor evidence="7">
        <name>Zn(2+)</name>
        <dbReference type="ChEBI" id="CHEBI:29105"/>
    </cofactor>
    <text evidence="7">Binds 1 zinc ion per subunit.</text>
</comment>
<dbReference type="Proteomes" id="UP000177740">
    <property type="component" value="Unassembled WGS sequence"/>
</dbReference>
<organism evidence="8 9">
    <name type="scientific">Candidatus Nealsonbacteria bacterium RIFOXYB1_FULL_40_15</name>
    <dbReference type="NCBI Taxonomy" id="1801677"/>
    <lineage>
        <taxon>Bacteria</taxon>
        <taxon>Candidatus Nealsoniibacteriota</taxon>
    </lineage>
</organism>
<comment type="similarity">
    <text evidence="1">Belongs to the Fur family.</text>
</comment>
<dbReference type="GO" id="GO:1900376">
    <property type="term" value="P:regulation of secondary metabolite biosynthetic process"/>
    <property type="evidence" value="ECO:0007669"/>
    <property type="project" value="TreeGrafter"/>
</dbReference>
<evidence type="ECO:0000256" key="3">
    <source>
        <dbReference type="ARBA" id="ARBA00022833"/>
    </source>
</evidence>
<dbReference type="STRING" id="1801677.A2365_02935"/>
<feature type="binding site" evidence="7">
    <location>
        <position position="87"/>
    </location>
    <ligand>
        <name>Zn(2+)</name>
        <dbReference type="ChEBI" id="CHEBI:29105"/>
    </ligand>
</feature>
<gene>
    <name evidence="8" type="ORF">A2365_02935</name>
</gene>
<keyword evidence="4" id="KW-0805">Transcription regulation</keyword>
<accession>A0A1G2ENM7</accession>
<comment type="caution">
    <text evidence="8">The sequence shown here is derived from an EMBL/GenBank/DDBJ whole genome shotgun (WGS) entry which is preliminary data.</text>
</comment>
<keyword evidence="3 7" id="KW-0862">Zinc</keyword>
<dbReference type="GO" id="GO:0000976">
    <property type="term" value="F:transcription cis-regulatory region binding"/>
    <property type="evidence" value="ECO:0007669"/>
    <property type="project" value="TreeGrafter"/>
</dbReference>
<evidence type="ECO:0008006" key="10">
    <source>
        <dbReference type="Google" id="ProtNLM"/>
    </source>
</evidence>
<evidence type="ECO:0000313" key="9">
    <source>
        <dbReference type="Proteomes" id="UP000177740"/>
    </source>
</evidence>
<keyword evidence="5" id="KW-0238">DNA-binding</keyword>
<dbReference type="PANTHER" id="PTHR33202">
    <property type="entry name" value="ZINC UPTAKE REGULATION PROTEIN"/>
    <property type="match status" value="1"/>
</dbReference>
<evidence type="ECO:0000256" key="7">
    <source>
        <dbReference type="PIRSR" id="PIRSR602481-1"/>
    </source>
</evidence>
<evidence type="ECO:0000256" key="5">
    <source>
        <dbReference type="ARBA" id="ARBA00023125"/>
    </source>
</evidence>
<evidence type="ECO:0000313" key="8">
    <source>
        <dbReference type="EMBL" id="OGZ27404.1"/>
    </source>
</evidence>
<dbReference type="EMBL" id="MHMM01000006">
    <property type="protein sequence ID" value="OGZ27404.1"/>
    <property type="molecule type" value="Genomic_DNA"/>
</dbReference>
<dbReference type="GO" id="GO:0045892">
    <property type="term" value="P:negative regulation of DNA-templated transcription"/>
    <property type="evidence" value="ECO:0007669"/>
    <property type="project" value="TreeGrafter"/>
</dbReference>
<feature type="binding site" evidence="7">
    <location>
        <position position="84"/>
    </location>
    <ligand>
        <name>Zn(2+)</name>
        <dbReference type="ChEBI" id="CHEBI:29105"/>
    </ligand>
</feature>
<reference evidence="8 9" key="1">
    <citation type="journal article" date="2016" name="Nat. Commun.">
        <title>Thousands of microbial genomes shed light on interconnected biogeochemical processes in an aquifer system.</title>
        <authorList>
            <person name="Anantharaman K."/>
            <person name="Brown C.T."/>
            <person name="Hug L.A."/>
            <person name="Sharon I."/>
            <person name="Castelle C.J."/>
            <person name="Probst A.J."/>
            <person name="Thomas B.C."/>
            <person name="Singh A."/>
            <person name="Wilkins M.J."/>
            <person name="Karaoz U."/>
            <person name="Brodie E.L."/>
            <person name="Williams K.H."/>
            <person name="Hubbard S.S."/>
            <person name="Banfield J.F."/>
        </authorList>
    </citation>
    <scope>NUCLEOTIDE SEQUENCE [LARGE SCALE GENOMIC DNA]</scope>
</reference>
<dbReference type="AlphaFoldDB" id="A0A1G2ENM7"/>
<evidence type="ECO:0000256" key="6">
    <source>
        <dbReference type="ARBA" id="ARBA00023163"/>
    </source>
</evidence>
<dbReference type="PANTHER" id="PTHR33202:SF7">
    <property type="entry name" value="FERRIC UPTAKE REGULATION PROTEIN"/>
    <property type="match status" value="1"/>
</dbReference>
<name>A0A1G2ENM7_9BACT</name>
<sequence length="135" mass="15453">MITIMKERITPQKTFIISYLRNVKTHPTAEEVYEAAKRSMPKISRGTVYRILGELKKRGDIKAILTKGFVHFDADTSPHSHFICEACGKVIDVSGICSKCGILKNKKLKVGKINYYNIHFYGKCKNCMLRLQKRT</sequence>
<dbReference type="CDD" id="cd07153">
    <property type="entry name" value="Fur_like"/>
    <property type="match status" value="1"/>
</dbReference>